<feature type="domain" description="Antitoxin-like ribbon-helix-helix" evidence="2">
    <location>
        <begin position="55"/>
        <end position="93"/>
    </location>
</feature>
<reference evidence="3 4" key="1">
    <citation type="submission" date="2020-08" db="EMBL/GenBank/DDBJ databases">
        <title>Genomic Encyclopedia of Type Strains, Phase IV (KMG-IV): sequencing the most valuable type-strain genomes for metagenomic binning, comparative biology and taxonomic classification.</title>
        <authorList>
            <person name="Goeker M."/>
        </authorList>
    </citation>
    <scope>NUCLEOTIDE SEQUENCE [LARGE SCALE GENOMIC DNA]</scope>
    <source>
        <strain evidence="3 4">DSM 19979</strain>
    </source>
</reference>
<dbReference type="Proteomes" id="UP000553193">
    <property type="component" value="Unassembled WGS sequence"/>
</dbReference>
<evidence type="ECO:0000313" key="4">
    <source>
        <dbReference type="Proteomes" id="UP000553193"/>
    </source>
</evidence>
<dbReference type="AlphaFoldDB" id="A0A840AHN1"/>
<feature type="region of interest" description="Disordered" evidence="1">
    <location>
        <begin position="1"/>
        <end position="49"/>
    </location>
</feature>
<dbReference type="EMBL" id="JACIDJ010000012">
    <property type="protein sequence ID" value="MBB3900497.1"/>
    <property type="molecule type" value="Genomic_DNA"/>
</dbReference>
<dbReference type="Pfam" id="PF20605">
    <property type="entry name" value="Antitox_RHH"/>
    <property type="match status" value="1"/>
</dbReference>
<comment type="caution">
    <text evidence="3">The sequence shown here is derived from an EMBL/GenBank/DDBJ whole genome shotgun (WGS) entry which is preliminary data.</text>
</comment>
<dbReference type="RefSeq" id="WP_207017827.1">
    <property type="nucleotide sequence ID" value="NZ_JACIDJ010000012.1"/>
</dbReference>
<sequence length="94" mass="10482">MSADRKPPPPGGEEQPALPLPDPAPKSKRQRRGDNTRHRRGIASDGRIGQTLRLHPEAWEQLKILTAKERVNAHDLLVEAVNDLFVKHGYPPIA</sequence>
<proteinExistence type="predicted"/>
<evidence type="ECO:0000259" key="2">
    <source>
        <dbReference type="Pfam" id="PF20605"/>
    </source>
</evidence>
<accession>A0A840AHN1</accession>
<dbReference type="InterPro" id="IPR046765">
    <property type="entry name" value="Antitox_RHH"/>
</dbReference>
<feature type="compositionally biased region" description="Basic residues" evidence="1">
    <location>
        <begin position="26"/>
        <end position="41"/>
    </location>
</feature>
<organism evidence="3 4">
    <name type="scientific">Roseococcus suduntuyensis</name>
    <dbReference type="NCBI Taxonomy" id="455361"/>
    <lineage>
        <taxon>Bacteria</taxon>
        <taxon>Pseudomonadati</taxon>
        <taxon>Pseudomonadota</taxon>
        <taxon>Alphaproteobacteria</taxon>
        <taxon>Acetobacterales</taxon>
        <taxon>Roseomonadaceae</taxon>
        <taxon>Roseococcus</taxon>
    </lineage>
</organism>
<name>A0A840AHN1_9PROT</name>
<protein>
    <recommendedName>
        <fullName evidence="2">Antitoxin-like ribbon-helix-helix domain-containing protein</fullName>
    </recommendedName>
</protein>
<evidence type="ECO:0000256" key="1">
    <source>
        <dbReference type="SAM" id="MobiDB-lite"/>
    </source>
</evidence>
<evidence type="ECO:0000313" key="3">
    <source>
        <dbReference type="EMBL" id="MBB3900497.1"/>
    </source>
</evidence>
<keyword evidence="4" id="KW-1185">Reference proteome</keyword>
<gene>
    <name evidence="3" type="ORF">GGQ83_003974</name>
</gene>